<evidence type="ECO:0000313" key="2">
    <source>
        <dbReference type="Proteomes" id="UP000229056"/>
    </source>
</evidence>
<gene>
    <name evidence="1" type="ORF">COT80_02805</name>
</gene>
<dbReference type="Pfam" id="PF20329">
    <property type="entry name" value="DUF6624"/>
    <property type="match status" value="1"/>
</dbReference>
<dbReference type="InterPro" id="IPR046732">
    <property type="entry name" value="DUF6624"/>
</dbReference>
<name>A0A2H0W2S4_9BACT</name>
<evidence type="ECO:0000313" key="1">
    <source>
        <dbReference type="EMBL" id="PIS05675.1"/>
    </source>
</evidence>
<sequence>MTSGWVRDDKKIIDKYGWPDIKIVGEKASSGAWLIAQHADKDIKFQEQCLELMKAKQVPLWQLAYLTDRIQTNKKLPQIYGTQFYLTKNRRFINRPIKNKSTLNKRRKEMGLEPFEKYKNKLSESQKNLQKK</sequence>
<accession>A0A2H0W2S4</accession>
<proteinExistence type="predicted"/>
<protein>
    <submittedName>
        <fullName evidence="1">Uncharacterized protein</fullName>
    </submittedName>
</protein>
<comment type="caution">
    <text evidence="1">The sequence shown here is derived from an EMBL/GenBank/DDBJ whole genome shotgun (WGS) entry which is preliminary data.</text>
</comment>
<dbReference type="AlphaFoldDB" id="A0A2H0W2S4"/>
<reference evidence="2" key="1">
    <citation type="submission" date="2017-09" db="EMBL/GenBank/DDBJ databases">
        <title>Depth-based differentiation of microbial function through sediment-hosted aquifers and enrichment of novel symbionts in the deep terrestrial subsurface.</title>
        <authorList>
            <person name="Probst A.J."/>
            <person name="Ladd B."/>
            <person name="Jarett J.K."/>
            <person name="Geller-Mcgrath D.E."/>
            <person name="Sieber C.M.K."/>
            <person name="Emerson J.B."/>
            <person name="Anantharaman K."/>
            <person name="Thomas B.C."/>
            <person name="Malmstrom R."/>
            <person name="Stieglmeier M."/>
            <person name="Klingl A."/>
            <person name="Woyke T."/>
            <person name="Ryan C.M."/>
            <person name="Banfield J.F."/>
        </authorList>
    </citation>
    <scope>NUCLEOTIDE SEQUENCE [LARGE SCALE GENOMIC DNA]</scope>
</reference>
<dbReference type="Proteomes" id="UP000229056">
    <property type="component" value="Unassembled WGS sequence"/>
</dbReference>
<dbReference type="EMBL" id="PEZY01000012">
    <property type="protein sequence ID" value="PIS05675.1"/>
    <property type="molecule type" value="Genomic_DNA"/>
</dbReference>
<organism evidence="1 2">
    <name type="scientific">Candidatus Buchananbacteria bacterium CG10_big_fil_rev_8_21_14_0_10_33_19</name>
    <dbReference type="NCBI Taxonomy" id="1974525"/>
    <lineage>
        <taxon>Bacteria</taxon>
        <taxon>Candidatus Buchananiibacteriota</taxon>
    </lineage>
</organism>